<feature type="domain" description="MacB-like periplasmic core" evidence="8">
    <location>
        <begin position="441"/>
        <end position="638"/>
    </location>
</feature>
<dbReference type="Proteomes" id="UP000318733">
    <property type="component" value="Unassembled WGS sequence"/>
</dbReference>
<dbReference type="RefSeq" id="WP_144249117.1">
    <property type="nucleotide sequence ID" value="NZ_VLPK01000002.1"/>
</dbReference>
<evidence type="ECO:0000259" key="7">
    <source>
        <dbReference type="Pfam" id="PF02687"/>
    </source>
</evidence>
<name>A0A556MMD1_9SPHI</name>
<evidence type="ECO:0000256" key="6">
    <source>
        <dbReference type="SAM" id="Phobius"/>
    </source>
</evidence>
<evidence type="ECO:0000313" key="9">
    <source>
        <dbReference type="EMBL" id="TSJ41080.1"/>
    </source>
</evidence>
<feature type="transmembrane region" description="Helical" evidence="6">
    <location>
        <begin position="732"/>
        <end position="755"/>
    </location>
</feature>
<dbReference type="AlphaFoldDB" id="A0A556MMD1"/>
<dbReference type="OrthoDB" id="5933722at2"/>
<dbReference type="GO" id="GO:0022857">
    <property type="term" value="F:transmembrane transporter activity"/>
    <property type="evidence" value="ECO:0007669"/>
    <property type="project" value="TreeGrafter"/>
</dbReference>
<evidence type="ECO:0000256" key="4">
    <source>
        <dbReference type="ARBA" id="ARBA00022989"/>
    </source>
</evidence>
<feature type="transmembrane region" description="Helical" evidence="6">
    <location>
        <begin position="426"/>
        <end position="450"/>
    </location>
</feature>
<comment type="subcellular location">
    <subcellularLocation>
        <location evidence="1">Cell membrane</location>
        <topology evidence="1">Multi-pass membrane protein</topology>
    </subcellularLocation>
</comment>
<feature type="domain" description="ABC3 transporter permease C-terminal" evidence="7">
    <location>
        <begin position="293"/>
        <end position="409"/>
    </location>
</feature>
<evidence type="ECO:0000256" key="2">
    <source>
        <dbReference type="ARBA" id="ARBA00022475"/>
    </source>
</evidence>
<keyword evidence="2" id="KW-1003">Cell membrane</keyword>
<proteinExistence type="predicted"/>
<feature type="transmembrane region" description="Helical" evidence="6">
    <location>
        <begin position="382"/>
        <end position="405"/>
    </location>
</feature>
<accession>A0A556MMD1</accession>
<dbReference type="PANTHER" id="PTHR30572">
    <property type="entry name" value="MEMBRANE COMPONENT OF TRANSPORTER-RELATED"/>
    <property type="match status" value="1"/>
</dbReference>
<dbReference type="EMBL" id="VLPK01000002">
    <property type="protein sequence ID" value="TSJ41080.1"/>
    <property type="molecule type" value="Genomic_DNA"/>
</dbReference>
<dbReference type="GO" id="GO:0005886">
    <property type="term" value="C:plasma membrane"/>
    <property type="evidence" value="ECO:0007669"/>
    <property type="project" value="UniProtKB-SubCell"/>
</dbReference>
<keyword evidence="5 6" id="KW-0472">Membrane</keyword>
<feature type="transmembrane region" description="Helical" evidence="6">
    <location>
        <begin position="343"/>
        <end position="376"/>
    </location>
</feature>
<keyword evidence="4 6" id="KW-1133">Transmembrane helix</keyword>
<comment type="caution">
    <text evidence="9">The sequence shown here is derived from an EMBL/GenBank/DDBJ whole genome shotgun (WGS) entry which is preliminary data.</text>
</comment>
<evidence type="ECO:0000313" key="10">
    <source>
        <dbReference type="Proteomes" id="UP000318733"/>
    </source>
</evidence>
<feature type="transmembrane region" description="Helical" evidence="6">
    <location>
        <begin position="21"/>
        <end position="41"/>
    </location>
</feature>
<feature type="domain" description="MacB-like periplasmic core" evidence="8">
    <location>
        <begin position="20"/>
        <end position="243"/>
    </location>
</feature>
<organism evidence="9 10">
    <name type="scientific">Mucilaginibacter corticis</name>
    <dbReference type="NCBI Taxonomy" id="2597670"/>
    <lineage>
        <taxon>Bacteria</taxon>
        <taxon>Pseudomonadati</taxon>
        <taxon>Bacteroidota</taxon>
        <taxon>Sphingobacteriia</taxon>
        <taxon>Sphingobacteriales</taxon>
        <taxon>Sphingobacteriaceae</taxon>
        <taxon>Mucilaginibacter</taxon>
    </lineage>
</organism>
<evidence type="ECO:0000256" key="5">
    <source>
        <dbReference type="ARBA" id="ARBA00023136"/>
    </source>
</evidence>
<evidence type="ECO:0000259" key="8">
    <source>
        <dbReference type="Pfam" id="PF12704"/>
    </source>
</evidence>
<feature type="transmembrane region" description="Helical" evidence="6">
    <location>
        <begin position="767"/>
        <end position="789"/>
    </location>
</feature>
<dbReference type="InterPro" id="IPR050250">
    <property type="entry name" value="Macrolide_Exporter_MacB"/>
</dbReference>
<dbReference type="PROSITE" id="PS51257">
    <property type="entry name" value="PROKAR_LIPOPROTEIN"/>
    <property type="match status" value="1"/>
</dbReference>
<protein>
    <submittedName>
        <fullName evidence="9">FtsX-like permease family protein</fullName>
    </submittedName>
</protein>
<keyword evidence="3 6" id="KW-0812">Transmembrane</keyword>
<keyword evidence="10" id="KW-1185">Reference proteome</keyword>
<sequence length="803" mass="88962">MIKNYLRIVFRNLAKHTAFSFINIVGLAVGMAACLLILQYVSFELSYDNFQAKGDRLYRINQDRYTGGKLSTSWAAGASAAGPAFKAAFPNEIEDYVKLISTGKLLVTYQGKSIVIPNNFLVGANFFKMFSYPLLQGDVNTVLNEPRSVVLSVSMAKKLFGDVNAMGKNVTLFNRPLKVTGIMQDMPKNSHLNLEIMESYATLKEIFGVPPTEDVETRWFNDGFIAYVLLKPGVNPRELEKKFVPIADKGMAEWPNERAKFTLQPVKDIHLYSNRKLEVAANGDGKSVYLLLAIAIFVIVIAWINYINLATARGMARAKEVGVRKTLGSAKTQLIGQFLFEAILLNGLAMLLAVVIIAICLPGFAAISGMAIGFSLFAQPAFWLWVFGVWAVGSLFSGFYPAIVLSNYKPVEVLKGKLANTSGGVVLRQSLVVVQFAASIFLLIGALTVYKQITFMQDQKLGVNIDQTVVIRSPLIKLDSLRRDTRIFKEATLALNNVKGVTVSSDVPGSEVFNNVGALHMAGQTKQNDVQCRLISMDYDFLKNYGIKIIAGRDYSPQFPGDEETFIVNRSATKLFGFKKPEDMIGKQIVTGNGPHTVVGVTEDYHQQSLRDNYDAVIFDFSSWAYGNVSVKIGSGNVSQTIASLKANWAKYFPGDPFEYEFLDSHFNEQYKADQRFAHVFGIFTLIAIFVACLGLFGLVSYTIVQRTKEIGIRKVLGASVNSILQLLYKDFAMLILIAFVLAAPIAWYAIHQWLNHYAFRMSINPFLFLLPFVAVVGIAFATVSWLSIKAALTNPVKSLKTE</sequence>
<dbReference type="InterPro" id="IPR003838">
    <property type="entry name" value="ABC3_permease_C"/>
</dbReference>
<evidence type="ECO:0000256" key="3">
    <source>
        <dbReference type="ARBA" id="ARBA00022692"/>
    </source>
</evidence>
<reference evidence="9 10" key="1">
    <citation type="submission" date="2019-07" db="EMBL/GenBank/DDBJ databases">
        <authorList>
            <person name="Huq M.A."/>
        </authorList>
    </citation>
    <scope>NUCLEOTIDE SEQUENCE [LARGE SCALE GENOMIC DNA]</scope>
    <source>
        <strain evidence="9 10">MAH-19</strain>
    </source>
</reference>
<gene>
    <name evidence="9" type="ORF">FO440_15235</name>
</gene>
<dbReference type="InterPro" id="IPR025857">
    <property type="entry name" value="MacB_PCD"/>
</dbReference>
<dbReference type="Pfam" id="PF02687">
    <property type="entry name" value="FtsX"/>
    <property type="match status" value="2"/>
</dbReference>
<feature type="transmembrane region" description="Helical" evidence="6">
    <location>
        <begin position="288"/>
        <end position="309"/>
    </location>
</feature>
<evidence type="ECO:0000256" key="1">
    <source>
        <dbReference type="ARBA" id="ARBA00004651"/>
    </source>
</evidence>
<dbReference type="PANTHER" id="PTHR30572:SF18">
    <property type="entry name" value="ABC-TYPE MACROLIDE FAMILY EXPORT SYSTEM PERMEASE COMPONENT 2"/>
    <property type="match status" value="1"/>
</dbReference>
<feature type="domain" description="ABC3 transporter permease C-terminal" evidence="7">
    <location>
        <begin position="683"/>
        <end position="793"/>
    </location>
</feature>
<feature type="transmembrane region" description="Helical" evidence="6">
    <location>
        <begin position="677"/>
        <end position="705"/>
    </location>
</feature>
<dbReference type="Pfam" id="PF12704">
    <property type="entry name" value="MacB_PCD"/>
    <property type="match status" value="2"/>
</dbReference>